<comment type="cofactor">
    <cofactor evidence="1">
        <name>Zn(2+)</name>
        <dbReference type="ChEBI" id="CHEBI:29105"/>
    </cofactor>
</comment>
<dbReference type="GeneID" id="108560025"/>
<keyword evidence="11" id="KW-1185">Reference proteome</keyword>
<feature type="domain" description="Peptidase M13 C-terminal" evidence="9">
    <location>
        <begin position="513"/>
        <end position="715"/>
    </location>
</feature>
<evidence type="ECO:0000256" key="6">
    <source>
        <dbReference type="ARBA" id="ARBA00022801"/>
    </source>
</evidence>
<dbReference type="Pfam" id="PF01431">
    <property type="entry name" value="Peptidase_M13"/>
    <property type="match status" value="1"/>
</dbReference>
<keyword evidence="5" id="KW-0479">Metal-binding</keyword>
<feature type="domain" description="Peptidase M13 N-terminal" evidence="10">
    <location>
        <begin position="41"/>
        <end position="455"/>
    </location>
</feature>
<keyword evidence="7" id="KW-0862">Zinc</keyword>
<dbReference type="SUPFAM" id="SSF55486">
    <property type="entry name" value="Metalloproteases ('zincins'), catalytic domain"/>
    <property type="match status" value="1"/>
</dbReference>
<evidence type="ECO:0000256" key="1">
    <source>
        <dbReference type="ARBA" id="ARBA00001947"/>
    </source>
</evidence>
<dbReference type="PANTHER" id="PTHR11733:SF133">
    <property type="entry name" value="PHOSPHATE-REGULATING NEUTRAL ENDOPEPTIDASE PHEX"/>
    <property type="match status" value="1"/>
</dbReference>
<keyword evidence="6" id="KW-0378">Hydrolase</keyword>
<evidence type="ECO:0000259" key="10">
    <source>
        <dbReference type="Pfam" id="PF05649"/>
    </source>
</evidence>
<proteinExistence type="inferred from homology"/>
<dbReference type="PRINTS" id="PR00786">
    <property type="entry name" value="NEPRILYSIN"/>
</dbReference>
<evidence type="ECO:0000256" key="8">
    <source>
        <dbReference type="ARBA" id="ARBA00023049"/>
    </source>
</evidence>
<comment type="similarity">
    <text evidence="3">Belongs to the peptidase M13 family.</text>
</comment>
<gene>
    <name evidence="12" type="primary">LOC108560025</name>
</gene>
<evidence type="ECO:0000256" key="7">
    <source>
        <dbReference type="ARBA" id="ARBA00022833"/>
    </source>
</evidence>
<comment type="subcellular location">
    <subcellularLocation>
        <location evidence="2">Cell membrane</location>
        <topology evidence="2">Single-pass type II membrane protein</topology>
    </subcellularLocation>
</comment>
<evidence type="ECO:0000256" key="3">
    <source>
        <dbReference type="ARBA" id="ARBA00007357"/>
    </source>
</evidence>
<dbReference type="Gene3D" id="3.40.390.10">
    <property type="entry name" value="Collagenase (Catalytic Domain)"/>
    <property type="match status" value="1"/>
</dbReference>
<organism evidence="11 12">
    <name type="scientific">Nicrophorus vespilloides</name>
    <name type="common">Boreal carrion beetle</name>
    <dbReference type="NCBI Taxonomy" id="110193"/>
    <lineage>
        <taxon>Eukaryota</taxon>
        <taxon>Metazoa</taxon>
        <taxon>Ecdysozoa</taxon>
        <taxon>Arthropoda</taxon>
        <taxon>Hexapoda</taxon>
        <taxon>Insecta</taxon>
        <taxon>Pterygota</taxon>
        <taxon>Neoptera</taxon>
        <taxon>Endopterygota</taxon>
        <taxon>Coleoptera</taxon>
        <taxon>Polyphaga</taxon>
        <taxon>Staphyliniformia</taxon>
        <taxon>Silphidae</taxon>
        <taxon>Nicrophorinae</taxon>
        <taxon>Nicrophorus</taxon>
    </lineage>
</organism>
<dbReference type="InterPro" id="IPR024079">
    <property type="entry name" value="MetalloPept_cat_dom_sf"/>
</dbReference>
<evidence type="ECO:0000259" key="9">
    <source>
        <dbReference type="Pfam" id="PF01431"/>
    </source>
</evidence>
<evidence type="ECO:0000256" key="5">
    <source>
        <dbReference type="ARBA" id="ARBA00022723"/>
    </source>
</evidence>
<dbReference type="InterPro" id="IPR042089">
    <property type="entry name" value="Peptidase_M13_dom_2"/>
</dbReference>
<evidence type="ECO:0000256" key="2">
    <source>
        <dbReference type="ARBA" id="ARBA00004401"/>
    </source>
</evidence>
<dbReference type="CDD" id="cd08662">
    <property type="entry name" value="M13"/>
    <property type="match status" value="1"/>
</dbReference>
<dbReference type="Pfam" id="PF05649">
    <property type="entry name" value="Peptidase_M13_N"/>
    <property type="match status" value="1"/>
</dbReference>
<protein>
    <submittedName>
        <fullName evidence="12">Neprilysin-11</fullName>
    </submittedName>
</protein>
<dbReference type="PANTHER" id="PTHR11733">
    <property type="entry name" value="ZINC METALLOPROTEASE FAMILY M13 NEPRILYSIN-RELATED"/>
    <property type="match status" value="1"/>
</dbReference>
<dbReference type="Proteomes" id="UP000695000">
    <property type="component" value="Unplaced"/>
</dbReference>
<evidence type="ECO:0000313" key="12">
    <source>
        <dbReference type="RefSeq" id="XP_017772968.1"/>
    </source>
</evidence>
<keyword evidence="8" id="KW-0482">Metalloprotease</keyword>
<evidence type="ECO:0000256" key="4">
    <source>
        <dbReference type="ARBA" id="ARBA00022670"/>
    </source>
</evidence>
<reference evidence="12" key="1">
    <citation type="submission" date="2025-08" db="UniProtKB">
        <authorList>
            <consortium name="RefSeq"/>
        </authorList>
    </citation>
    <scope>IDENTIFICATION</scope>
    <source>
        <tissue evidence="12">Whole Larva</tissue>
    </source>
</reference>
<evidence type="ECO:0000313" key="11">
    <source>
        <dbReference type="Proteomes" id="UP000695000"/>
    </source>
</evidence>
<dbReference type="InterPro" id="IPR000718">
    <property type="entry name" value="Peptidase_M13"/>
</dbReference>
<accession>A0ABM1MEG8</accession>
<name>A0ABM1MEG8_NICVS</name>
<keyword evidence="4" id="KW-0645">Protease</keyword>
<dbReference type="PROSITE" id="PS51885">
    <property type="entry name" value="NEPRILYSIN"/>
    <property type="match status" value="1"/>
</dbReference>
<dbReference type="Gene3D" id="1.10.1380.10">
    <property type="entry name" value="Neutral endopeptidase , domain2"/>
    <property type="match status" value="1"/>
</dbReference>
<dbReference type="InterPro" id="IPR008753">
    <property type="entry name" value="Peptidase_M13_N"/>
</dbReference>
<dbReference type="RefSeq" id="XP_017772968.1">
    <property type="nucleotide sequence ID" value="XM_017917479.1"/>
</dbReference>
<dbReference type="InterPro" id="IPR018497">
    <property type="entry name" value="Peptidase_M13_C"/>
</dbReference>
<sequence>MTSFYVKSYNALHSVKKMCTSDECLRTSANLKLSMDKSVDPCEDFYEFSCGRWSVEHPNHGWYPKFSTFETIDERVLLSSLNFLTSNESQEEPLPVKQSRYFYKSCMDVESINNLGYSVIYKYLKEVGLPEIPSYFSGKSVDDDIDFDWIEVSVKLKQIFAMNLFIQFDIDADIYNRSNNVLYIGSGISSAPLPSPFKLKRKTKEMRKSQNADDDEDDFDVEEYLRKLEVNSKNAMKRIIEVVLNTSEMSIVNATTILNIDIKRYSIEELQKETDNFLVANNMNKMDIWKPYITSLFKEVKDVNFDFKNDFVYISPSEMTYICNILLYISRTPKVILELYNWWIVVKSMIINTTSDVIAYINKEMSIYYQNYPEVIRSRSLDCTELITKFMGIAVSYGIVDQTFENNTKPKVEQMLYDIKEAFEHRVNNIPWMDEPTKRATLEKSKEMLSFIGFPDWLMNKTAIEVHYENMTILPNTYLENMMAFIRTYTLTSLKTYRLENDRTWRTDPVTVNAFNYFGDNTINVPMAILTFPMYHLGLEVLNYGAIGSILGHELTHGFDNTGRRFDKYGNLIEWWTNETLNTFEDKTECFIKQYSDYRVPNIEMNVDGDLTLGENLADNGGLHHAFLAYQNYLKRFGPEDHLPGFDEYSNNQMFFIAYGSIWCESRNDASLIDQIRTDEHSPGKFRVLGTLQNSEDFSKAFNCPVGSNMNPERSRCRIW</sequence>